<dbReference type="EC" id="2.7.10.1" evidence="2"/>
<dbReference type="InParanoid" id="A2FRW0"/>
<evidence type="ECO:0000256" key="9">
    <source>
        <dbReference type="ARBA" id="ARBA00022840"/>
    </source>
</evidence>
<evidence type="ECO:0000256" key="14">
    <source>
        <dbReference type="ARBA" id="ARBA00023170"/>
    </source>
</evidence>
<keyword evidence="5" id="KW-0812">Transmembrane</keyword>
<dbReference type="Proteomes" id="UP000001542">
    <property type="component" value="Unassembled WGS sequence"/>
</dbReference>
<proteinExistence type="predicted"/>
<name>A2FRW0_TRIV3</name>
<keyword evidence="19" id="KW-1185">Reference proteome</keyword>
<evidence type="ECO:0000313" key="18">
    <source>
        <dbReference type="EMBL" id="EAX92365.1"/>
    </source>
</evidence>
<keyword evidence="3" id="KW-1003">Cell membrane</keyword>
<dbReference type="VEuPathDB" id="TrichDB:TVAGG3_0460530"/>
<evidence type="ECO:0000256" key="15">
    <source>
        <dbReference type="ARBA" id="ARBA00023180"/>
    </source>
</evidence>
<sequence>MGIFYDLQNRSKGEANVQITNEKEYTFNYPCGSLYDCTPYVVILPAGHYTFETWGAQGGSYYNNNGGRGGYSVGSISLKASTVGFLHIGGKGTATNIQGKQSGGFNGGGYGQCDLSGTKGAGGGGATDIRLIRDTLYSRVIVSGGGGSGFGYVYNFNSKAHSSGGYGGGEKGEDTKVHPEESSFTGGGGNQTNPGYTPSYQSYVIPAKFGEGGSYTKNGGDSDSPGGGGGWFGGSSPGDSGLGAAGGSGYILTESSYKPPEYELTSEYYMKSISQLNGIREGNGMIRITINEIYEELKDKCKKYCTFSHICPNSISSLLIISLYPPRRR</sequence>
<evidence type="ECO:0000256" key="7">
    <source>
        <dbReference type="ARBA" id="ARBA00022741"/>
    </source>
</evidence>
<reference evidence="18" key="1">
    <citation type="submission" date="2006-10" db="EMBL/GenBank/DDBJ databases">
        <authorList>
            <person name="Amadeo P."/>
            <person name="Zhao Q."/>
            <person name="Wortman J."/>
            <person name="Fraser-Liggett C."/>
            <person name="Carlton J."/>
        </authorList>
    </citation>
    <scope>NUCLEOTIDE SEQUENCE</scope>
    <source>
        <strain evidence="18">G3</strain>
    </source>
</reference>
<evidence type="ECO:0000256" key="1">
    <source>
        <dbReference type="ARBA" id="ARBA00004251"/>
    </source>
</evidence>
<evidence type="ECO:0000256" key="8">
    <source>
        <dbReference type="ARBA" id="ARBA00022777"/>
    </source>
</evidence>
<feature type="compositionally biased region" description="Gly residues" evidence="16">
    <location>
        <begin position="225"/>
        <end position="235"/>
    </location>
</feature>
<dbReference type="SMR" id="A2FRW0"/>
<keyword evidence="7" id="KW-0547">Nucleotide-binding</keyword>
<keyword evidence="4" id="KW-0808">Transferase</keyword>
<dbReference type="EMBL" id="DS113971">
    <property type="protein sequence ID" value="EAX92365.1"/>
    <property type="molecule type" value="Genomic_DNA"/>
</dbReference>
<evidence type="ECO:0000256" key="16">
    <source>
        <dbReference type="SAM" id="MobiDB-lite"/>
    </source>
</evidence>
<evidence type="ECO:0000256" key="11">
    <source>
        <dbReference type="ARBA" id="ARBA00023136"/>
    </source>
</evidence>
<comment type="subcellular location">
    <subcellularLocation>
        <location evidence="1">Cell membrane</location>
        <topology evidence="1">Single-pass type I membrane protein</topology>
    </subcellularLocation>
</comment>
<dbReference type="Pfam" id="PF12810">
    <property type="entry name" value="ALK_LTK_GRD"/>
    <property type="match status" value="1"/>
</dbReference>
<keyword evidence="9" id="KW-0067">ATP-binding</keyword>
<dbReference type="RefSeq" id="XP_001305295.1">
    <property type="nucleotide sequence ID" value="XM_001305294.1"/>
</dbReference>
<protein>
    <recommendedName>
        <fullName evidence="2">receptor protein-tyrosine kinase</fullName>
        <ecNumber evidence="2">2.7.10.1</ecNumber>
    </recommendedName>
</protein>
<accession>A2FRW0</accession>
<evidence type="ECO:0000256" key="6">
    <source>
        <dbReference type="ARBA" id="ARBA00022729"/>
    </source>
</evidence>
<keyword evidence="12" id="KW-0829">Tyrosine-protein kinase</keyword>
<keyword evidence="10" id="KW-1133">Transmembrane helix</keyword>
<dbReference type="GO" id="GO:0005886">
    <property type="term" value="C:plasma membrane"/>
    <property type="evidence" value="ECO:0007669"/>
    <property type="project" value="UniProtKB-SubCell"/>
</dbReference>
<reference evidence="18" key="2">
    <citation type="journal article" date="2007" name="Science">
        <title>Draft genome sequence of the sexually transmitted pathogen Trichomonas vaginalis.</title>
        <authorList>
            <person name="Carlton J.M."/>
            <person name="Hirt R.P."/>
            <person name="Silva J.C."/>
            <person name="Delcher A.L."/>
            <person name="Schatz M."/>
            <person name="Zhao Q."/>
            <person name="Wortman J.R."/>
            <person name="Bidwell S.L."/>
            <person name="Alsmark U.C.M."/>
            <person name="Besteiro S."/>
            <person name="Sicheritz-Ponten T."/>
            <person name="Noel C.J."/>
            <person name="Dacks J.B."/>
            <person name="Foster P.G."/>
            <person name="Simillion C."/>
            <person name="Van de Peer Y."/>
            <person name="Miranda-Saavedra D."/>
            <person name="Barton G.J."/>
            <person name="Westrop G.D."/>
            <person name="Mueller S."/>
            <person name="Dessi D."/>
            <person name="Fiori P.L."/>
            <person name="Ren Q."/>
            <person name="Paulsen I."/>
            <person name="Zhang H."/>
            <person name="Bastida-Corcuera F.D."/>
            <person name="Simoes-Barbosa A."/>
            <person name="Brown M.T."/>
            <person name="Hayes R.D."/>
            <person name="Mukherjee M."/>
            <person name="Okumura C.Y."/>
            <person name="Schneider R."/>
            <person name="Smith A.J."/>
            <person name="Vanacova S."/>
            <person name="Villalvazo M."/>
            <person name="Haas B.J."/>
            <person name="Pertea M."/>
            <person name="Feldblyum T.V."/>
            <person name="Utterback T.R."/>
            <person name="Shu C.L."/>
            <person name="Osoegawa K."/>
            <person name="de Jong P.J."/>
            <person name="Hrdy I."/>
            <person name="Horvathova L."/>
            <person name="Zubacova Z."/>
            <person name="Dolezal P."/>
            <person name="Malik S.B."/>
            <person name="Logsdon J.M. Jr."/>
            <person name="Henze K."/>
            <person name="Gupta A."/>
            <person name="Wang C.C."/>
            <person name="Dunne R.L."/>
            <person name="Upcroft J.A."/>
            <person name="Upcroft P."/>
            <person name="White O."/>
            <person name="Salzberg S.L."/>
            <person name="Tang P."/>
            <person name="Chiu C.-H."/>
            <person name="Lee Y.-S."/>
            <person name="Embley T.M."/>
            <person name="Coombs G.H."/>
            <person name="Mottram J.C."/>
            <person name="Tachezy J."/>
            <person name="Fraser-Liggett C.M."/>
            <person name="Johnson P.J."/>
        </authorList>
    </citation>
    <scope>NUCLEOTIDE SEQUENCE [LARGE SCALE GENOMIC DNA]</scope>
    <source>
        <strain evidence="18">G3</strain>
    </source>
</reference>
<keyword evidence="11" id="KW-0472">Membrane</keyword>
<evidence type="ECO:0000256" key="3">
    <source>
        <dbReference type="ARBA" id="ARBA00022475"/>
    </source>
</evidence>
<keyword evidence="13" id="KW-1015">Disulfide bond</keyword>
<keyword evidence="14" id="KW-0675">Receptor</keyword>
<keyword evidence="6" id="KW-0732">Signal</keyword>
<evidence type="ECO:0000313" key="19">
    <source>
        <dbReference type="Proteomes" id="UP000001542"/>
    </source>
</evidence>
<dbReference type="KEGG" id="tva:4750076"/>
<dbReference type="InterPro" id="IPR055163">
    <property type="entry name" value="ALK/LTK-like_GRD"/>
</dbReference>
<dbReference type="AlphaFoldDB" id="A2FRW0"/>
<feature type="region of interest" description="Disordered" evidence="16">
    <location>
        <begin position="214"/>
        <end position="235"/>
    </location>
</feature>
<evidence type="ECO:0000256" key="12">
    <source>
        <dbReference type="ARBA" id="ARBA00023137"/>
    </source>
</evidence>
<evidence type="ECO:0000256" key="5">
    <source>
        <dbReference type="ARBA" id="ARBA00022692"/>
    </source>
</evidence>
<dbReference type="VEuPathDB" id="TrichDB:TVAG_215910"/>
<feature type="region of interest" description="Disordered" evidence="16">
    <location>
        <begin position="163"/>
        <end position="197"/>
    </location>
</feature>
<feature type="compositionally biased region" description="Basic and acidic residues" evidence="16">
    <location>
        <begin position="170"/>
        <end position="181"/>
    </location>
</feature>
<gene>
    <name evidence="18" type="ORF">TVAG_215910</name>
</gene>
<keyword evidence="8" id="KW-0418">Kinase</keyword>
<dbReference type="GO" id="GO:0004714">
    <property type="term" value="F:transmembrane receptor protein tyrosine kinase activity"/>
    <property type="evidence" value="ECO:0007669"/>
    <property type="project" value="UniProtKB-EC"/>
</dbReference>
<keyword evidence="15" id="KW-0325">Glycoprotein</keyword>
<organism evidence="18 19">
    <name type="scientific">Trichomonas vaginalis (strain ATCC PRA-98 / G3)</name>
    <dbReference type="NCBI Taxonomy" id="412133"/>
    <lineage>
        <taxon>Eukaryota</taxon>
        <taxon>Metamonada</taxon>
        <taxon>Parabasalia</taxon>
        <taxon>Trichomonadida</taxon>
        <taxon>Trichomonadidae</taxon>
        <taxon>Trichomonas</taxon>
    </lineage>
</organism>
<evidence type="ECO:0000259" key="17">
    <source>
        <dbReference type="Pfam" id="PF12810"/>
    </source>
</evidence>
<evidence type="ECO:0000256" key="2">
    <source>
        <dbReference type="ARBA" id="ARBA00011902"/>
    </source>
</evidence>
<evidence type="ECO:0000256" key="10">
    <source>
        <dbReference type="ARBA" id="ARBA00022989"/>
    </source>
</evidence>
<feature type="domain" description="ALK/LTK-like glycine-rich" evidence="17">
    <location>
        <begin position="40"/>
        <end position="290"/>
    </location>
</feature>
<evidence type="ECO:0000256" key="13">
    <source>
        <dbReference type="ARBA" id="ARBA00023157"/>
    </source>
</evidence>
<dbReference type="GO" id="GO:0005524">
    <property type="term" value="F:ATP binding"/>
    <property type="evidence" value="ECO:0007669"/>
    <property type="project" value="UniProtKB-KW"/>
</dbReference>
<evidence type="ECO:0000256" key="4">
    <source>
        <dbReference type="ARBA" id="ARBA00022679"/>
    </source>
</evidence>